<evidence type="ECO:0000313" key="2">
    <source>
        <dbReference type="Proteomes" id="UP001500221"/>
    </source>
</evidence>
<organism evidence="1 2">
    <name type="scientific">Nocardioides marinquilinus</name>
    <dbReference type="NCBI Taxonomy" id="1210400"/>
    <lineage>
        <taxon>Bacteria</taxon>
        <taxon>Bacillati</taxon>
        <taxon>Actinomycetota</taxon>
        <taxon>Actinomycetes</taxon>
        <taxon>Propionibacteriales</taxon>
        <taxon>Nocardioidaceae</taxon>
        <taxon>Nocardioides</taxon>
    </lineage>
</organism>
<dbReference type="Proteomes" id="UP001500221">
    <property type="component" value="Unassembled WGS sequence"/>
</dbReference>
<protein>
    <submittedName>
        <fullName evidence="1">Uncharacterized protein</fullName>
    </submittedName>
</protein>
<proteinExistence type="predicted"/>
<comment type="caution">
    <text evidence="1">The sequence shown here is derived from an EMBL/GenBank/DDBJ whole genome shotgun (WGS) entry which is preliminary data.</text>
</comment>
<reference evidence="2" key="1">
    <citation type="journal article" date="2019" name="Int. J. Syst. Evol. Microbiol.">
        <title>The Global Catalogue of Microorganisms (GCM) 10K type strain sequencing project: providing services to taxonomists for standard genome sequencing and annotation.</title>
        <authorList>
            <consortium name="The Broad Institute Genomics Platform"/>
            <consortium name="The Broad Institute Genome Sequencing Center for Infectious Disease"/>
            <person name="Wu L."/>
            <person name="Ma J."/>
        </authorList>
    </citation>
    <scope>NUCLEOTIDE SEQUENCE [LARGE SCALE GENOMIC DNA]</scope>
    <source>
        <strain evidence="2">JCM 18459</strain>
    </source>
</reference>
<name>A0ABP9PKT0_9ACTN</name>
<keyword evidence="2" id="KW-1185">Reference proteome</keyword>
<evidence type="ECO:0000313" key="1">
    <source>
        <dbReference type="EMBL" id="GAA5147034.1"/>
    </source>
</evidence>
<gene>
    <name evidence="1" type="ORF">GCM10023340_18830</name>
</gene>
<dbReference type="EMBL" id="BAABKG010000002">
    <property type="protein sequence ID" value="GAA5147034.1"/>
    <property type="molecule type" value="Genomic_DNA"/>
</dbReference>
<sequence>MVIEVSVSDERAQARTVTVLKALGHEAAAGPRRAGRPTVVVAAVREDDLAMIHRVVAAVDRPVVAAPAAGLTAVAAAPAA</sequence>
<dbReference type="RefSeq" id="WP_345457429.1">
    <property type="nucleotide sequence ID" value="NZ_BAABKG010000002.1"/>
</dbReference>
<accession>A0ABP9PKT0</accession>